<evidence type="ECO:0000256" key="5">
    <source>
        <dbReference type="NCBIfam" id="TIGR02228"/>
    </source>
</evidence>
<dbReference type="PANTHER" id="PTHR10806">
    <property type="entry name" value="SIGNAL PEPTIDASE COMPLEX CATALYTIC SUBUNIT SEC11"/>
    <property type="match status" value="1"/>
</dbReference>
<sequence>MVRKCTSILVGFILSAFIISMLILNISSYINRSNPEYISSIGPYKIMKVITGSMIPAIDVGDIIIAKEPDIDSLRVGDIITFRIPGNILVTHRIVDIRQDGSFITKGDANLQEDTGIWVGESNIVGKYEFRIPGGASVIDSFKDYCGLILFFMLLSFIVPKMNIKQIISAFYSKTSM</sequence>
<dbReference type="GO" id="GO:0009003">
    <property type="term" value="F:signal peptidase activity"/>
    <property type="evidence" value="ECO:0007669"/>
    <property type="project" value="UniProtKB-EC"/>
</dbReference>
<dbReference type="GO" id="GO:0006465">
    <property type="term" value="P:signal peptide processing"/>
    <property type="evidence" value="ECO:0007669"/>
    <property type="project" value="UniProtKB-UniRule"/>
</dbReference>
<evidence type="ECO:0000313" key="8">
    <source>
        <dbReference type="Proteomes" id="UP000184442"/>
    </source>
</evidence>
<proteinExistence type="predicted"/>
<dbReference type="SUPFAM" id="SSF51306">
    <property type="entry name" value="LexA/Signal peptidase"/>
    <property type="match status" value="1"/>
</dbReference>
<accession>A0A1M6ASL2</accession>
<dbReference type="EC" id="3.4.21.89" evidence="5"/>
<keyword evidence="2 6" id="KW-0812">Transmembrane</keyword>
<dbReference type="STRING" id="1122184.SAMN02745176_00092"/>
<feature type="transmembrane region" description="Helical" evidence="6">
    <location>
        <begin position="7"/>
        <end position="30"/>
    </location>
</feature>
<dbReference type="PRINTS" id="PR00728">
    <property type="entry name" value="SIGNALPTASE"/>
</dbReference>
<organism evidence="7 8">
    <name type="scientific">Lutispora thermophila DSM 19022</name>
    <dbReference type="NCBI Taxonomy" id="1122184"/>
    <lineage>
        <taxon>Bacteria</taxon>
        <taxon>Bacillati</taxon>
        <taxon>Bacillota</taxon>
        <taxon>Clostridia</taxon>
        <taxon>Lutisporales</taxon>
        <taxon>Lutisporaceae</taxon>
        <taxon>Lutispora</taxon>
    </lineage>
</organism>
<evidence type="ECO:0000256" key="1">
    <source>
        <dbReference type="ARBA" id="ARBA00004370"/>
    </source>
</evidence>
<dbReference type="RefSeq" id="WP_073023390.1">
    <property type="nucleotide sequence ID" value="NZ_FQZS01000003.1"/>
</dbReference>
<dbReference type="InterPro" id="IPR001733">
    <property type="entry name" value="Peptidase_S26B"/>
</dbReference>
<protein>
    <recommendedName>
        <fullName evidence="5">Signal peptidase I</fullName>
        <ecNumber evidence="5">3.4.21.89</ecNumber>
    </recommendedName>
</protein>
<dbReference type="EMBL" id="FQZS01000003">
    <property type="protein sequence ID" value="SHI39494.1"/>
    <property type="molecule type" value="Genomic_DNA"/>
</dbReference>
<dbReference type="PANTHER" id="PTHR10806:SF6">
    <property type="entry name" value="SIGNAL PEPTIDASE COMPLEX CATALYTIC SUBUNIT SEC11"/>
    <property type="match status" value="1"/>
</dbReference>
<gene>
    <name evidence="7" type="ORF">SAMN02745176_00092</name>
</gene>
<evidence type="ECO:0000256" key="3">
    <source>
        <dbReference type="ARBA" id="ARBA00022989"/>
    </source>
</evidence>
<dbReference type="Proteomes" id="UP000184442">
    <property type="component" value="Unassembled WGS sequence"/>
</dbReference>
<keyword evidence="3 6" id="KW-1133">Transmembrane helix</keyword>
<dbReference type="GO" id="GO:0004252">
    <property type="term" value="F:serine-type endopeptidase activity"/>
    <property type="evidence" value="ECO:0007669"/>
    <property type="project" value="UniProtKB-UniRule"/>
</dbReference>
<comment type="subcellular location">
    <subcellularLocation>
        <location evidence="1">Membrane</location>
    </subcellularLocation>
</comment>
<evidence type="ECO:0000256" key="4">
    <source>
        <dbReference type="ARBA" id="ARBA00023136"/>
    </source>
</evidence>
<dbReference type="InterPro" id="IPR036286">
    <property type="entry name" value="LexA/Signal_pep-like_sf"/>
</dbReference>
<evidence type="ECO:0000256" key="2">
    <source>
        <dbReference type="ARBA" id="ARBA00022692"/>
    </source>
</evidence>
<dbReference type="NCBIfam" id="TIGR02228">
    <property type="entry name" value="sigpep_I_arch"/>
    <property type="match status" value="1"/>
</dbReference>
<dbReference type="CDD" id="cd06462">
    <property type="entry name" value="Peptidase_S24_S26"/>
    <property type="match status" value="1"/>
</dbReference>
<name>A0A1M6ASL2_9FIRM</name>
<evidence type="ECO:0000256" key="6">
    <source>
        <dbReference type="SAM" id="Phobius"/>
    </source>
</evidence>
<reference evidence="7 8" key="1">
    <citation type="submission" date="2016-11" db="EMBL/GenBank/DDBJ databases">
        <authorList>
            <person name="Jaros S."/>
            <person name="Januszkiewicz K."/>
            <person name="Wedrychowicz H."/>
        </authorList>
    </citation>
    <scope>NUCLEOTIDE SEQUENCE [LARGE SCALE GENOMIC DNA]</scope>
    <source>
        <strain evidence="7 8">DSM 19022</strain>
    </source>
</reference>
<keyword evidence="4 6" id="KW-0472">Membrane</keyword>
<keyword evidence="8" id="KW-1185">Reference proteome</keyword>
<dbReference type="GO" id="GO:0016020">
    <property type="term" value="C:membrane"/>
    <property type="evidence" value="ECO:0007669"/>
    <property type="project" value="UniProtKB-SubCell"/>
</dbReference>
<evidence type="ECO:0000313" key="7">
    <source>
        <dbReference type="EMBL" id="SHI39494.1"/>
    </source>
</evidence>
<dbReference type="AlphaFoldDB" id="A0A1M6ASL2"/>